<proteinExistence type="predicted"/>
<dbReference type="VEuPathDB" id="FungiDB:PV07_10006"/>
<dbReference type="HOGENOM" id="CLU_1815603_0_0_1"/>
<protein>
    <submittedName>
        <fullName evidence="3">Uncharacterized protein</fullName>
    </submittedName>
</protein>
<name>A0A0D2CL34_9EURO</name>
<keyword evidence="2" id="KW-0732">Signal</keyword>
<sequence length="142" mass="14990">MKLHFPGALFLAAVLAAGVSAQISFNTCVGPPTSDYCGAGGACELPDGSLLCCDGAINCGGNGVCMAIELAPRLGEKSVDDDEPEPTWACSVGGPHDGVKNEELRERDEGEQKRNIDKAVEEESHRKHQTSEKVKLRCAFTG</sequence>
<feature type="compositionally biased region" description="Basic and acidic residues" evidence="1">
    <location>
        <begin position="97"/>
        <end position="135"/>
    </location>
</feature>
<dbReference type="Proteomes" id="UP000054466">
    <property type="component" value="Unassembled WGS sequence"/>
</dbReference>
<feature type="chain" id="PRO_5002250715" evidence="2">
    <location>
        <begin position="22"/>
        <end position="142"/>
    </location>
</feature>
<evidence type="ECO:0000313" key="3">
    <source>
        <dbReference type="EMBL" id="KIW24279.1"/>
    </source>
</evidence>
<dbReference type="OrthoDB" id="10540954at2759"/>
<organism evidence="3 4">
    <name type="scientific">Cladophialophora immunda</name>
    <dbReference type="NCBI Taxonomy" id="569365"/>
    <lineage>
        <taxon>Eukaryota</taxon>
        <taxon>Fungi</taxon>
        <taxon>Dikarya</taxon>
        <taxon>Ascomycota</taxon>
        <taxon>Pezizomycotina</taxon>
        <taxon>Eurotiomycetes</taxon>
        <taxon>Chaetothyriomycetidae</taxon>
        <taxon>Chaetothyriales</taxon>
        <taxon>Herpotrichiellaceae</taxon>
        <taxon>Cladophialophora</taxon>
    </lineage>
</organism>
<evidence type="ECO:0000256" key="1">
    <source>
        <dbReference type="SAM" id="MobiDB-lite"/>
    </source>
</evidence>
<evidence type="ECO:0000256" key="2">
    <source>
        <dbReference type="SAM" id="SignalP"/>
    </source>
</evidence>
<dbReference type="EMBL" id="KN847045">
    <property type="protein sequence ID" value="KIW24279.1"/>
    <property type="molecule type" value="Genomic_DNA"/>
</dbReference>
<accession>A0A0D2CL34</accession>
<feature type="region of interest" description="Disordered" evidence="1">
    <location>
        <begin position="76"/>
        <end position="142"/>
    </location>
</feature>
<reference evidence="3 4" key="1">
    <citation type="submission" date="2015-01" db="EMBL/GenBank/DDBJ databases">
        <title>The Genome Sequence of Cladophialophora immunda CBS83496.</title>
        <authorList>
            <consortium name="The Broad Institute Genomics Platform"/>
            <person name="Cuomo C."/>
            <person name="de Hoog S."/>
            <person name="Gorbushina A."/>
            <person name="Stielow B."/>
            <person name="Teixiera M."/>
            <person name="Abouelleil A."/>
            <person name="Chapman S.B."/>
            <person name="Priest M."/>
            <person name="Young S.K."/>
            <person name="Wortman J."/>
            <person name="Nusbaum C."/>
            <person name="Birren B."/>
        </authorList>
    </citation>
    <scope>NUCLEOTIDE SEQUENCE [LARGE SCALE GENOMIC DNA]</scope>
    <source>
        <strain evidence="3 4">CBS 83496</strain>
    </source>
</reference>
<dbReference type="AlphaFoldDB" id="A0A0D2CL34"/>
<gene>
    <name evidence="3" type="ORF">PV07_10006</name>
</gene>
<dbReference type="RefSeq" id="XP_016244495.1">
    <property type="nucleotide sequence ID" value="XM_016397304.1"/>
</dbReference>
<dbReference type="GeneID" id="27349200"/>
<evidence type="ECO:0000313" key="4">
    <source>
        <dbReference type="Proteomes" id="UP000054466"/>
    </source>
</evidence>
<feature type="signal peptide" evidence="2">
    <location>
        <begin position="1"/>
        <end position="21"/>
    </location>
</feature>
<keyword evidence="4" id="KW-1185">Reference proteome</keyword>